<dbReference type="NCBIfam" id="TIGR00728">
    <property type="entry name" value="OPT_sfam"/>
    <property type="match status" value="1"/>
</dbReference>
<keyword evidence="5" id="KW-0571">Peptide transport</keyword>
<evidence type="ECO:0000313" key="11">
    <source>
        <dbReference type="Proteomes" id="UP001211907"/>
    </source>
</evidence>
<comment type="subcellular location">
    <subcellularLocation>
        <location evidence="1">Membrane</location>
        <topology evidence="1">Multi-pass membrane protein</topology>
    </subcellularLocation>
</comment>
<dbReference type="InterPro" id="IPR004648">
    <property type="entry name" value="Oligpept_transpt"/>
</dbReference>
<feature type="transmembrane region" description="Helical" evidence="9">
    <location>
        <begin position="240"/>
        <end position="265"/>
    </location>
</feature>
<protein>
    <recommendedName>
        <fullName evidence="12">OPT superfamily oligopeptide transporter</fullName>
    </recommendedName>
</protein>
<comment type="caution">
    <text evidence="10">The sequence shown here is derived from an EMBL/GenBank/DDBJ whole genome shotgun (WGS) entry which is preliminary data.</text>
</comment>
<dbReference type="PANTHER" id="PTHR22601">
    <property type="entry name" value="ISP4 LIKE PROTEIN"/>
    <property type="match status" value="1"/>
</dbReference>
<keyword evidence="8 9" id="KW-0472">Membrane</keyword>
<feature type="transmembrane region" description="Helical" evidence="9">
    <location>
        <begin position="383"/>
        <end position="410"/>
    </location>
</feature>
<organism evidence="10 11">
    <name type="scientific">Physocladia obscura</name>
    <dbReference type="NCBI Taxonomy" id="109957"/>
    <lineage>
        <taxon>Eukaryota</taxon>
        <taxon>Fungi</taxon>
        <taxon>Fungi incertae sedis</taxon>
        <taxon>Chytridiomycota</taxon>
        <taxon>Chytridiomycota incertae sedis</taxon>
        <taxon>Chytridiomycetes</taxon>
        <taxon>Chytridiales</taxon>
        <taxon>Chytriomycetaceae</taxon>
        <taxon>Physocladia</taxon>
    </lineage>
</organism>
<evidence type="ECO:0000256" key="5">
    <source>
        <dbReference type="ARBA" id="ARBA00022856"/>
    </source>
</evidence>
<evidence type="ECO:0000256" key="9">
    <source>
        <dbReference type="SAM" id="Phobius"/>
    </source>
</evidence>
<evidence type="ECO:0000256" key="2">
    <source>
        <dbReference type="ARBA" id="ARBA00008807"/>
    </source>
</evidence>
<keyword evidence="4 9" id="KW-0812">Transmembrane</keyword>
<keyword evidence="11" id="KW-1185">Reference proteome</keyword>
<accession>A0AAD5STT2</accession>
<proteinExistence type="inferred from homology"/>
<feature type="transmembrane region" description="Helical" evidence="9">
    <location>
        <begin position="133"/>
        <end position="153"/>
    </location>
</feature>
<dbReference type="InterPro" id="IPR004813">
    <property type="entry name" value="OPT"/>
</dbReference>
<comment type="similarity">
    <text evidence="2">Belongs to the oligopeptide OPT transporter family.</text>
</comment>
<feature type="transmembrane region" description="Helical" evidence="9">
    <location>
        <begin position="77"/>
        <end position="94"/>
    </location>
</feature>
<dbReference type="GO" id="GO:0035673">
    <property type="term" value="F:oligopeptide transmembrane transporter activity"/>
    <property type="evidence" value="ECO:0007669"/>
    <property type="project" value="InterPro"/>
</dbReference>
<dbReference type="Pfam" id="PF03169">
    <property type="entry name" value="OPT"/>
    <property type="match status" value="1"/>
</dbReference>
<keyword evidence="3" id="KW-0813">Transport</keyword>
<feature type="transmembrane region" description="Helical" evidence="9">
    <location>
        <begin position="306"/>
        <end position="326"/>
    </location>
</feature>
<feature type="transmembrane region" description="Helical" evidence="9">
    <location>
        <begin position="159"/>
        <end position="179"/>
    </location>
</feature>
<keyword evidence="7 9" id="KW-1133">Transmembrane helix</keyword>
<evidence type="ECO:0000256" key="1">
    <source>
        <dbReference type="ARBA" id="ARBA00004141"/>
    </source>
</evidence>
<evidence type="ECO:0000313" key="10">
    <source>
        <dbReference type="EMBL" id="KAJ3105248.1"/>
    </source>
</evidence>
<evidence type="ECO:0000256" key="8">
    <source>
        <dbReference type="ARBA" id="ARBA00023136"/>
    </source>
</evidence>
<dbReference type="AlphaFoldDB" id="A0AAD5STT2"/>
<evidence type="ECO:0000256" key="7">
    <source>
        <dbReference type="ARBA" id="ARBA00022989"/>
    </source>
</evidence>
<dbReference type="Proteomes" id="UP001211907">
    <property type="component" value="Unassembled WGS sequence"/>
</dbReference>
<keyword evidence="6" id="KW-0653">Protein transport</keyword>
<evidence type="ECO:0000256" key="6">
    <source>
        <dbReference type="ARBA" id="ARBA00022927"/>
    </source>
</evidence>
<dbReference type="GO" id="GO:0016020">
    <property type="term" value="C:membrane"/>
    <property type="evidence" value="ECO:0007669"/>
    <property type="project" value="UniProtKB-SubCell"/>
</dbReference>
<evidence type="ECO:0000256" key="4">
    <source>
        <dbReference type="ARBA" id="ARBA00022692"/>
    </source>
</evidence>
<name>A0AAD5STT2_9FUNG</name>
<feature type="non-terminal residue" evidence="10">
    <location>
        <position position="1"/>
    </location>
</feature>
<evidence type="ECO:0000256" key="3">
    <source>
        <dbReference type="ARBA" id="ARBA00022448"/>
    </source>
</evidence>
<gene>
    <name evidence="10" type="ORF">HK100_003926</name>
</gene>
<reference evidence="10" key="1">
    <citation type="submission" date="2020-05" db="EMBL/GenBank/DDBJ databases">
        <title>Phylogenomic resolution of chytrid fungi.</title>
        <authorList>
            <person name="Stajich J.E."/>
            <person name="Amses K."/>
            <person name="Simmons R."/>
            <person name="Seto K."/>
            <person name="Myers J."/>
            <person name="Bonds A."/>
            <person name="Quandt C.A."/>
            <person name="Barry K."/>
            <person name="Liu P."/>
            <person name="Grigoriev I."/>
            <person name="Longcore J.E."/>
            <person name="James T.Y."/>
        </authorList>
    </citation>
    <scope>NUCLEOTIDE SEQUENCE</scope>
    <source>
        <strain evidence="10">JEL0513</strain>
    </source>
</reference>
<evidence type="ECO:0008006" key="12">
    <source>
        <dbReference type="Google" id="ProtNLM"/>
    </source>
</evidence>
<dbReference type="EMBL" id="JADGJH010002012">
    <property type="protein sequence ID" value="KAJ3105248.1"/>
    <property type="molecule type" value="Genomic_DNA"/>
</dbReference>
<dbReference type="GO" id="GO:0015031">
    <property type="term" value="P:protein transport"/>
    <property type="evidence" value="ECO:0007669"/>
    <property type="project" value="UniProtKB-KW"/>
</dbReference>
<sequence length="459" mass="51668">KTSEFGLNTEITFDGINPLLNSLNIYNGNPNSTTHTLGAYVMPSFFYNASDNYNLNFTAYNDIAPIHVTPLFAVNTYVTPFLVITSSISHVLLWNGKTIYRQTKNALSQMRDEVDSKDVHVKLMEAYPDVPDWIYLVFLTVATVLIIVISVFTPFSLPWWAAIFNVILCMVCLVPIGFIQAITGYSLNINTFSEFIIGLIIPGQTVPVMTFKSLATNNVLQAIALVSDLKLGQYLHIPPYAMLAAQFTGSFINAVVCVFVAYYMMFDSGDLLGSPQWTYTYYSWFYNMAGIGGAVGPRRFFGDSSVYHSILWSFLVGAIAPVLPWLGNKFIRESKYWEYINFPILFNVNTAGGYQNKVVMQTVVAWFGQVYVFNRYNEWYEKYMYVFGSAADVSSALAILLISILAIYGIKFTNYNVFNPATNVDYYCWPDWGYLDYGCEYYLGNGLNVTSTGISCVVS</sequence>